<dbReference type="RefSeq" id="WP_184962430.1">
    <property type="nucleotide sequence ID" value="NZ_JACHIN010000004.1"/>
</dbReference>
<dbReference type="EMBL" id="JACHIN010000004">
    <property type="protein sequence ID" value="MBB5078048.1"/>
    <property type="molecule type" value="Genomic_DNA"/>
</dbReference>
<organism evidence="2 3">
    <name type="scientific">Nonomuraea endophytica</name>
    <dbReference type="NCBI Taxonomy" id="714136"/>
    <lineage>
        <taxon>Bacteria</taxon>
        <taxon>Bacillati</taxon>
        <taxon>Actinomycetota</taxon>
        <taxon>Actinomycetes</taxon>
        <taxon>Streptosporangiales</taxon>
        <taxon>Streptosporangiaceae</taxon>
        <taxon>Nonomuraea</taxon>
    </lineage>
</organism>
<dbReference type="AlphaFoldDB" id="A0A7W8A4A7"/>
<keyword evidence="3" id="KW-1185">Reference proteome</keyword>
<dbReference type="Proteomes" id="UP000568380">
    <property type="component" value="Unassembled WGS sequence"/>
</dbReference>
<gene>
    <name evidence="2" type="ORF">HNR40_003523</name>
</gene>
<reference evidence="2 3" key="1">
    <citation type="submission" date="2020-08" db="EMBL/GenBank/DDBJ databases">
        <title>Genomic Encyclopedia of Type Strains, Phase IV (KMG-IV): sequencing the most valuable type-strain genomes for metagenomic binning, comparative biology and taxonomic classification.</title>
        <authorList>
            <person name="Goeker M."/>
        </authorList>
    </citation>
    <scope>NUCLEOTIDE SEQUENCE [LARGE SCALE GENOMIC DNA]</scope>
    <source>
        <strain evidence="2 3">DSM 45385</strain>
    </source>
</reference>
<evidence type="ECO:0000313" key="3">
    <source>
        <dbReference type="Proteomes" id="UP000568380"/>
    </source>
</evidence>
<comment type="caution">
    <text evidence="2">The sequence shown here is derived from an EMBL/GenBank/DDBJ whole genome shotgun (WGS) entry which is preliminary data.</text>
</comment>
<proteinExistence type="predicted"/>
<evidence type="ECO:0000256" key="1">
    <source>
        <dbReference type="SAM" id="MobiDB-lite"/>
    </source>
</evidence>
<feature type="compositionally biased region" description="Polar residues" evidence="1">
    <location>
        <begin position="1"/>
        <end position="16"/>
    </location>
</feature>
<sequence>MTQSFGNQPAFRQTPFTPEEKARSEANFSPFVAQQLISHGRFQVAADNPDLVELFQNVARRVSDMLGQRVVSYSNGRYLIITFADQSPTTTQDAPTRDPHP</sequence>
<name>A0A7W8A4A7_9ACTN</name>
<evidence type="ECO:0000313" key="2">
    <source>
        <dbReference type="EMBL" id="MBB5078048.1"/>
    </source>
</evidence>
<feature type="region of interest" description="Disordered" evidence="1">
    <location>
        <begin position="1"/>
        <end position="27"/>
    </location>
</feature>
<protein>
    <submittedName>
        <fullName evidence="2">Uncharacterized protein</fullName>
    </submittedName>
</protein>
<accession>A0A7W8A4A7</accession>